<evidence type="ECO:0000259" key="1">
    <source>
        <dbReference type="Pfam" id="PF00582"/>
    </source>
</evidence>
<feature type="domain" description="UspA" evidence="1">
    <location>
        <begin position="112"/>
        <end position="158"/>
    </location>
</feature>
<comment type="caution">
    <text evidence="2">The sequence shown here is derived from an EMBL/GenBank/DDBJ whole genome shotgun (WGS) entry which is preliminary data.</text>
</comment>
<protein>
    <submittedName>
        <fullName evidence="2">Universal stress protein</fullName>
    </submittedName>
</protein>
<sequence length="165" mass="17663">MLEPWHETASLFTPPEATAAITKAVSGCSARAEEMARECRADIVVSAGLVTDRIGPALRERSERAFAMVLGHRGRGGFASMLLGSVGLGAAHAAGPVVIVRGEERASRSEAVVGIDLVKNADEALRYAFDAASIRGARLRVVHAWQMVESLTRGYLPRTLWLPGR</sequence>
<dbReference type="EMBL" id="JAGEOJ010000004">
    <property type="protein sequence ID" value="MBO2447950.1"/>
    <property type="molecule type" value="Genomic_DNA"/>
</dbReference>
<gene>
    <name evidence="2" type="ORF">J4573_12675</name>
</gene>
<dbReference type="Gene3D" id="3.40.50.620">
    <property type="entry name" value="HUPs"/>
    <property type="match status" value="2"/>
</dbReference>
<dbReference type="Proteomes" id="UP000669179">
    <property type="component" value="Unassembled WGS sequence"/>
</dbReference>
<dbReference type="AlphaFoldDB" id="A0A939P8S8"/>
<evidence type="ECO:0000313" key="2">
    <source>
        <dbReference type="EMBL" id="MBO2447950.1"/>
    </source>
</evidence>
<proteinExistence type="predicted"/>
<keyword evidence="3" id="KW-1185">Reference proteome</keyword>
<reference evidence="2" key="1">
    <citation type="submission" date="2021-03" db="EMBL/GenBank/DDBJ databases">
        <authorList>
            <person name="Kanchanasin P."/>
            <person name="Saeng-In P."/>
            <person name="Phongsopitanun W."/>
            <person name="Yuki M."/>
            <person name="Kudo T."/>
            <person name="Ohkuma M."/>
            <person name="Tanasupawat S."/>
        </authorList>
    </citation>
    <scope>NUCLEOTIDE SEQUENCE</scope>
    <source>
        <strain evidence="2">GKU 128</strain>
    </source>
</reference>
<name>A0A939P8S8_9ACTN</name>
<dbReference type="SUPFAM" id="SSF52402">
    <property type="entry name" value="Adenine nucleotide alpha hydrolases-like"/>
    <property type="match status" value="2"/>
</dbReference>
<dbReference type="InterPro" id="IPR014729">
    <property type="entry name" value="Rossmann-like_a/b/a_fold"/>
</dbReference>
<accession>A0A939P8S8</accession>
<evidence type="ECO:0000313" key="3">
    <source>
        <dbReference type="Proteomes" id="UP000669179"/>
    </source>
</evidence>
<dbReference type="InterPro" id="IPR006016">
    <property type="entry name" value="UspA"/>
</dbReference>
<dbReference type="Pfam" id="PF00582">
    <property type="entry name" value="Usp"/>
    <property type="match status" value="1"/>
</dbReference>
<organism evidence="2 3">
    <name type="scientific">Actinomadura barringtoniae</name>
    <dbReference type="NCBI Taxonomy" id="1427535"/>
    <lineage>
        <taxon>Bacteria</taxon>
        <taxon>Bacillati</taxon>
        <taxon>Actinomycetota</taxon>
        <taxon>Actinomycetes</taxon>
        <taxon>Streptosporangiales</taxon>
        <taxon>Thermomonosporaceae</taxon>
        <taxon>Actinomadura</taxon>
    </lineage>
</organism>